<dbReference type="EMBL" id="FP929072">
    <property type="protein sequence ID" value="CBX91615.1"/>
    <property type="molecule type" value="Genomic_DNA"/>
</dbReference>
<keyword evidence="2" id="KW-1185">Reference proteome</keyword>
<dbReference type="OMA" id="KCTEWTM"/>
<dbReference type="eggNOG" id="ENOG502RQMR">
    <property type="taxonomic scope" value="Eukaryota"/>
</dbReference>
<sequence length="115" mass="13204">MGSETRYQNVLFVETKADGGGHIFHVTGDLVSGMRFHSKPGREPEMSQTFYAKTYLGRIRIEDYPARLNQVLQTAPPPGRQRAFNPKTMRIEQIKTDGTFYEAHEQRPPFIKCTE</sequence>
<evidence type="ECO:0000313" key="2">
    <source>
        <dbReference type="Proteomes" id="UP000002668"/>
    </source>
</evidence>
<dbReference type="Pfam" id="PF20174">
    <property type="entry name" value="DUF6540"/>
    <property type="match status" value="1"/>
</dbReference>
<reference evidence="2" key="1">
    <citation type="journal article" date="2011" name="Nat. Commun.">
        <title>Effector diversification within compartments of the Leptosphaeria maculans genome affected by Repeat-Induced Point mutations.</title>
        <authorList>
            <person name="Rouxel T."/>
            <person name="Grandaubert J."/>
            <person name="Hane J.K."/>
            <person name="Hoede C."/>
            <person name="van de Wouw A.P."/>
            <person name="Couloux A."/>
            <person name="Dominguez V."/>
            <person name="Anthouard V."/>
            <person name="Bally P."/>
            <person name="Bourras S."/>
            <person name="Cozijnsen A.J."/>
            <person name="Ciuffetti L.M."/>
            <person name="Degrave A."/>
            <person name="Dilmaghani A."/>
            <person name="Duret L."/>
            <person name="Fudal I."/>
            <person name="Goodwin S.B."/>
            <person name="Gout L."/>
            <person name="Glaser N."/>
            <person name="Linglin J."/>
            <person name="Kema G.H.J."/>
            <person name="Lapalu N."/>
            <person name="Lawrence C.B."/>
            <person name="May K."/>
            <person name="Meyer M."/>
            <person name="Ollivier B."/>
            <person name="Poulain J."/>
            <person name="Schoch C.L."/>
            <person name="Simon A."/>
            <person name="Spatafora J.W."/>
            <person name="Stachowiak A."/>
            <person name="Turgeon B.G."/>
            <person name="Tyler B.M."/>
            <person name="Vincent D."/>
            <person name="Weissenbach J."/>
            <person name="Amselem J."/>
            <person name="Quesneville H."/>
            <person name="Oliver R.P."/>
            <person name="Wincker P."/>
            <person name="Balesdent M.-H."/>
            <person name="Howlett B.J."/>
        </authorList>
    </citation>
    <scope>NUCLEOTIDE SEQUENCE [LARGE SCALE GENOMIC DNA]</scope>
    <source>
        <strain evidence="2">JN3 / isolate v23.1.3 / race Av1-4-5-6-7-8</strain>
    </source>
</reference>
<protein>
    <submittedName>
        <fullName evidence="1">Uncharacterized protein</fullName>
    </submittedName>
</protein>
<evidence type="ECO:0000313" key="1">
    <source>
        <dbReference type="EMBL" id="CBX91615.1"/>
    </source>
</evidence>
<dbReference type="InParanoid" id="E4ZK20"/>
<gene>
    <name evidence="1" type="ORF">LEMA_P071230.1</name>
</gene>
<dbReference type="VEuPathDB" id="FungiDB:LEMA_P071230.1"/>
<dbReference type="Proteomes" id="UP000002668">
    <property type="component" value="Genome"/>
</dbReference>
<accession>E4ZK20</accession>
<name>E4ZK20_LEPMJ</name>
<proteinExistence type="predicted"/>
<dbReference type="InterPro" id="IPR046670">
    <property type="entry name" value="DUF6540"/>
</dbReference>
<organism evidence="2">
    <name type="scientific">Leptosphaeria maculans (strain JN3 / isolate v23.1.3 / race Av1-4-5-6-7-8)</name>
    <name type="common">Blackleg fungus</name>
    <name type="synonym">Phoma lingam</name>
    <dbReference type="NCBI Taxonomy" id="985895"/>
    <lineage>
        <taxon>Eukaryota</taxon>
        <taxon>Fungi</taxon>
        <taxon>Dikarya</taxon>
        <taxon>Ascomycota</taxon>
        <taxon>Pezizomycotina</taxon>
        <taxon>Dothideomycetes</taxon>
        <taxon>Pleosporomycetidae</taxon>
        <taxon>Pleosporales</taxon>
        <taxon>Pleosporineae</taxon>
        <taxon>Leptosphaeriaceae</taxon>
        <taxon>Plenodomus</taxon>
        <taxon>Plenodomus lingam/Leptosphaeria maculans species complex</taxon>
    </lineage>
</organism>
<dbReference type="HOGENOM" id="CLU_103863_0_0_1"/>
<dbReference type="OrthoDB" id="4135672at2759"/>
<dbReference type="RefSeq" id="XP_003834980.1">
    <property type="nucleotide sequence ID" value="XM_003834932.1"/>
</dbReference>
<dbReference type="AlphaFoldDB" id="E4ZK20"/>
<dbReference type="GeneID" id="13287982"/>